<feature type="compositionally biased region" description="Basic and acidic residues" evidence="1">
    <location>
        <begin position="20"/>
        <end position="31"/>
    </location>
</feature>
<evidence type="ECO:0000313" key="3">
    <source>
        <dbReference type="Proteomes" id="UP001266305"/>
    </source>
</evidence>
<feature type="compositionally biased region" description="Polar residues" evidence="1">
    <location>
        <begin position="1"/>
        <end position="10"/>
    </location>
</feature>
<dbReference type="Proteomes" id="UP001266305">
    <property type="component" value="Unassembled WGS sequence"/>
</dbReference>
<proteinExistence type="predicted"/>
<dbReference type="EMBL" id="JASSZA010000016">
    <property type="protein sequence ID" value="KAK2091638.1"/>
    <property type="molecule type" value="Genomic_DNA"/>
</dbReference>
<name>A0ABQ9U3J7_SAGOE</name>
<protein>
    <submittedName>
        <fullName evidence="2">Uncharacterized protein</fullName>
    </submittedName>
</protein>
<comment type="caution">
    <text evidence="2">The sequence shown here is derived from an EMBL/GenBank/DDBJ whole genome shotgun (WGS) entry which is preliminary data.</text>
</comment>
<reference evidence="2 3" key="1">
    <citation type="submission" date="2023-05" db="EMBL/GenBank/DDBJ databases">
        <title>B98-5 Cell Line De Novo Hybrid Assembly: An Optical Mapping Approach.</title>
        <authorList>
            <person name="Kananen K."/>
            <person name="Auerbach J.A."/>
            <person name="Kautto E."/>
            <person name="Blachly J.S."/>
        </authorList>
    </citation>
    <scope>NUCLEOTIDE SEQUENCE [LARGE SCALE GENOMIC DNA]</scope>
    <source>
        <strain evidence="2">B95-8</strain>
        <tissue evidence="2">Cell line</tissue>
    </source>
</reference>
<organism evidence="2 3">
    <name type="scientific">Saguinus oedipus</name>
    <name type="common">Cotton-top tamarin</name>
    <name type="synonym">Oedipomidas oedipus</name>
    <dbReference type="NCBI Taxonomy" id="9490"/>
    <lineage>
        <taxon>Eukaryota</taxon>
        <taxon>Metazoa</taxon>
        <taxon>Chordata</taxon>
        <taxon>Craniata</taxon>
        <taxon>Vertebrata</taxon>
        <taxon>Euteleostomi</taxon>
        <taxon>Mammalia</taxon>
        <taxon>Eutheria</taxon>
        <taxon>Euarchontoglires</taxon>
        <taxon>Primates</taxon>
        <taxon>Haplorrhini</taxon>
        <taxon>Platyrrhini</taxon>
        <taxon>Cebidae</taxon>
        <taxon>Callitrichinae</taxon>
        <taxon>Saguinus</taxon>
    </lineage>
</organism>
<keyword evidence="3" id="KW-1185">Reference proteome</keyword>
<sequence length="149" mass="16743">MKCAQDTVSRSRPGLAATLCDRDPTRHHTEAFDTQGRSGQAAKAAPPAPRMRCRRGRQTRLPDNNRSLEGFYLPSLRRTSLTPAQSPIPRKHPSRLAAHRQQKELALENSRCLYVWLSSPRPAVRDAPADMTTPHGVFLRTQARILIRS</sequence>
<evidence type="ECO:0000313" key="2">
    <source>
        <dbReference type="EMBL" id="KAK2091638.1"/>
    </source>
</evidence>
<gene>
    <name evidence="2" type="ORF">P7K49_030922</name>
</gene>
<accession>A0ABQ9U3J7</accession>
<evidence type="ECO:0000256" key="1">
    <source>
        <dbReference type="SAM" id="MobiDB-lite"/>
    </source>
</evidence>
<feature type="region of interest" description="Disordered" evidence="1">
    <location>
        <begin position="1"/>
        <end position="97"/>
    </location>
</feature>